<evidence type="ECO:0000313" key="4">
    <source>
        <dbReference type="Proteomes" id="UP000886861"/>
    </source>
</evidence>
<gene>
    <name evidence="3" type="ORF">IAA62_05070</name>
</gene>
<dbReference type="SMART" id="SM00460">
    <property type="entry name" value="TGc"/>
    <property type="match status" value="1"/>
</dbReference>
<dbReference type="Pfam" id="PF01841">
    <property type="entry name" value="Transglut_core"/>
    <property type="match status" value="1"/>
</dbReference>
<dbReference type="AlphaFoldDB" id="A0A9D1NEZ3"/>
<dbReference type="EMBL" id="DVOJ01000017">
    <property type="protein sequence ID" value="HIV01903.1"/>
    <property type="molecule type" value="Genomic_DNA"/>
</dbReference>
<accession>A0A9D1NEZ3</accession>
<feature type="coiled-coil region" evidence="1">
    <location>
        <begin position="11"/>
        <end position="38"/>
    </location>
</feature>
<evidence type="ECO:0000256" key="1">
    <source>
        <dbReference type="SAM" id="Coils"/>
    </source>
</evidence>
<feature type="domain" description="Transglutaminase-like" evidence="2">
    <location>
        <begin position="97"/>
        <end position="158"/>
    </location>
</feature>
<reference evidence="3" key="2">
    <citation type="journal article" date="2021" name="PeerJ">
        <title>Extensive microbial diversity within the chicken gut microbiome revealed by metagenomics and culture.</title>
        <authorList>
            <person name="Gilroy R."/>
            <person name="Ravi A."/>
            <person name="Getino M."/>
            <person name="Pursley I."/>
            <person name="Horton D.L."/>
            <person name="Alikhan N.F."/>
            <person name="Baker D."/>
            <person name="Gharbi K."/>
            <person name="Hall N."/>
            <person name="Watson M."/>
            <person name="Adriaenssens E.M."/>
            <person name="Foster-Nyarko E."/>
            <person name="Jarju S."/>
            <person name="Secka A."/>
            <person name="Antonio M."/>
            <person name="Oren A."/>
            <person name="Chaudhuri R.R."/>
            <person name="La Ragione R."/>
            <person name="Hildebrand F."/>
            <person name="Pallen M.J."/>
        </authorList>
    </citation>
    <scope>NUCLEOTIDE SEQUENCE</scope>
    <source>
        <strain evidence="3">CHK186-9395</strain>
    </source>
</reference>
<dbReference type="Proteomes" id="UP000886861">
    <property type="component" value="Unassembled WGS sequence"/>
</dbReference>
<name>A0A9D1NEZ3_9FIRM</name>
<organism evidence="3 4">
    <name type="scientific">Candidatus Caccopulliclostridium gallistercoris</name>
    <dbReference type="NCBI Taxonomy" id="2840719"/>
    <lineage>
        <taxon>Bacteria</taxon>
        <taxon>Bacillati</taxon>
        <taxon>Bacillota</taxon>
        <taxon>Clostridia</taxon>
        <taxon>Candidatus Caccopulliclostridium</taxon>
    </lineage>
</organism>
<dbReference type="InterPro" id="IPR038765">
    <property type="entry name" value="Papain-like_cys_pep_sf"/>
</dbReference>
<sequence length="187" mass="22192">MKFEIKAIKTNEKASIARKNLETEYKEELNRILRQLRDGEKFITKQELIKRFYDWFFANVSYDNDILKMRNNNNSFTSIQYPYKDCFINCGEKYAPILLNKGVCQSFSIVFKDFCDLIGVDCKIVRGRDENVVDLKNEPHMWNEVFLNGKWSTIDLTPCYKTFMGKLRTQQNNKFIINDDKSTFERG</sequence>
<dbReference type="InterPro" id="IPR002931">
    <property type="entry name" value="Transglutaminase-like"/>
</dbReference>
<evidence type="ECO:0000259" key="2">
    <source>
        <dbReference type="SMART" id="SM00460"/>
    </source>
</evidence>
<protein>
    <recommendedName>
        <fullName evidence="2">Transglutaminase-like domain-containing protein</fullName>
    </recommendedName>
</protein>
<dbReference type="Gene3D" id="3.10.620.30">
    <property type="match status" value="1"/>
</dbReference>
<proteinExistence type="predicted"/>
<comment type="caution">
    <text evidence="3">The sequence shown here is derived from an EMBL/GenBank/DDBJ whole genome shotgun (WGS) entry which is preliminary data.</text>
</comment>
<dbReference type="SUPFAM" id="SSF54001">
    <property type="entry name" value="Cysteine proteinases"/>
    <property type="match status" value="1"/>
</dbReference>
<evidence type="ECO:0000313" key="3">
    <source>
        <dbReference type="EMBL" id="HIV01903.1"/>
    </source>
</evidence>
<keyword evidence="1" id="KW-0175">Coiled coil</keyword>
<reference evidence="3" key="1">
    <citation type="submission" date="2020-10" db="EMBL/GenBank/DDBJ databases">
        <authorList>
            <person name="Gilroy R."/>
        </authorList>
    </citation>
    <scope>NUCLEOTIDE SEQUENCE</scope>
    <source>
        <strain evidence="3">CHK186-9395</strain>
    </source>
</reference>